<dbReference type="VEuPathDB" id="PlasmoDB:PCYB_142780"/>
<evidence type="ECO:0000313" key="3">
    <source>
        <dbReference type="Proteomes" id="UP000006319"/>
    </source>
</evidence>
<dbReference type="SUPFAM" id="SSF52833">
    <property type="entry name" value="Thioredoxin-like"/>
    <property type="match status" value="1"/>
</dbReference>
<name>K6V166_PLACD</name>
<gene>
    <name evidence="2" type="ORF">PCYB_142780</name>
</gene>
<dbReference type="Pfam" id="PF00085">
    <property type="entry name" value="Thioredoxin"/>
    <property type="match status" value="1"/>
</dbReference>
<dbReference type="AlphaFoldDB" id="K6V166"/>
<evidence type="ECO:0000259" key="1">
    <source>
        <dbReference type="Pfam" id="PF00085"/>
    </source>
</evidence>
<dbReference type="PhylomeDB" id="K6V166"/>
<dbReference type="CDD" id="cd02947">
    <property type="entry name" value="TRX_family"/>
    <property type="match status" value="1"/>
</dbReference>
<dbReference type="RefSeq" id="XP_004224797.1">
    <property type="nucleotide sequence ID" value="XM_004224749.1"/>
</dbReference>
<dbReference type="KEGG" id="pcy:PCYB_142780"/>
<keyword evidence="3" id="KW-1185">Reference proteome</keyword>
<dbReference type="Proteomes" id="UP000006319">
    <property type="component" value="Chromosome 14"/>
</dbReference>
<dbReference type="eggNOG" id="ENOG502T0KK">
    <property type="taxonomic scope" value="Eukaryota"/>
</dbReference>
<dbReference type="Gene3D" id="3.40.30.10">
    <property type="entry name" value="Glutaredoxin"/>
    <property type="match status" value="1"/>
</dbReference>
<dbReference type="OrthoDB" id="370030at2759"/>
<dbReference type="InterPro" id="IPR036249">
    <property type="entry name" value="Thioredoxin-like_sf"/>
</dbReference>
<protein>
    <recommendedName>
        <fullName evidence="1">Thioredoxin domain-containing protein</fullName>
    </recommendedName>
</protein>
<evidence type="ECO:0000313" key="2">
    <source>
        <dbReference type="EMBL" id="GAB68850.1"/>
    </source>
</evidence>
<feature type="domain" description="Thioredoxin" evidence="1">
    <location>
        <begin position="95"/>
        <end position="189"/>
    </location>
</feature>
<dbReference type="EMBL" id="DF157106">
    <property type="protein sequence ID" value="GAB68850.1"/>
    <property type="molecule type" value="Genomic_DNA"/>
</dbReference>
<accession>K6V166</accession>
<proteinExistence type="predicted"/>
<reference evidence="2 3" key="1">
    <citation type="journal article" date="2012" name="Nat. Genet.">
        <title>Plasmodium cynomolgi genome sequences provide insight into Plasmodium vivax and the monkey malaria clade.</title>
        <authorList>
            <person name="Tachibana S."/>
            <person name="Sullivan S.A."/>
            <person name="Kawai S."/>
            <person name="Nakamura S."/>
            <person name="Kim H.R."/>
            <person name="Goto N."/>
            <person name="Arisue N."/>
            <person name="Palacpac N.M.Q."/>
            <person name="Honma H."/>
            <person name="Yagi M."/>
            <person name="Tougan T."/>
            <person name="Katakai Y."/>
            <person name="Kaneko O."/>
            <person name="Mita T."/>
            <person name="Kita K."/>
            <person name="Yasutomi Y."/>
            <person name="Sutton P.L."/>
            <person name="Shakhbatyan R."/>
            <person name="Horii T."/>
            <person name="Yasunaga T."/>
            <person name="Barnwell J.W."/>
            <person name="Escalante A.A."/>
            <person name="Carlton J.M."/>
            <person name="Tanabe K."/>
        </authorList>
    </citation>
    <scope>NUCLEOTIDE SEQUENCE [LARGE SCALE GENOMIC DNA]</scope>
    <source>
        <strain evidence="2 3">B</strain>
    </source>
</reference>
<dbReference type="OMA" id="IKGGRPM"/>
<organism evidence="2 3">
    <name type="scientific">Plasmodium cynomolgi (strain B)</name>
    <dbReference type="NCBI Taxonomy" id="1120755"/>
    <lineage>
        <taxon>Eukaryota</taxon>
        <taxon>Sar</taxon>
        <taxon>Alveolata</taxon>
        <taxon>Apicomplexa</taxon>
        <taxon>Aconoidasida</taxon>
        <taxon>Haemosporida</taxon>
        <taxon>Plasmodiidae</taxon>
        <taxon>Plasmodium</taxon>
        <taxon>Plasmodium (Plasmodium)</taxon>
    </lineage>
</organism>
<dbReference type="GeneID" id="14695228"/>
<sequence length="597" mass="70131">MIKSRNKELQHSHFLVAENMHLRNSLELAHSEKLELQSELGKKKNIIQVIKDKYKNNIGRLLDKFNEKDRHLYEFQTSVVKAKLNGGDSRLLECKEINDHNYESVIKKRKTFLLYGYAHYSNRCFTHLDKLTSVSNGFVEMREIEKKLPLYKLNVSMNNFLVRKFHIKSVPTIQLRHKNKLVDELIGNELNEQRNVDKLLRRCGTYFNSIREVDNMIDFLAREEELPSTGYDDLLGKEEFLHGLYSPIATTHGEEPPMDDNTTPPPKDKNTFAIEIKEKLFPKDTLNDLLIKYQCTTYVLFKKLELLLSGEKKNTHLIKLILNEIILNHRSYLDINERYSKLMAQAFLLLFDEDKLSIEDLLDLKKDLEAAERDSSVHVHIIQSIHFNEPIITFDDFKNIHLRHLNGVDEFLSNEWEEEAPSKGMITFEEIPPSGENPEELQNGKLKEASKIDKKTRYLSRVCRILAIKYLQKEQHDNAFHHALESYRLTFPLNDVDTSKSKVLIENLILYLGAYNPSVIKFLSNLQLLFTDKIFKVVRFPHTRAIKGGRPMMKRGKSGKWLWLSQDWKPRWLKKKAKLILEEEWRCVPDKNVPFWN</sequence>
<dbReference type="InterPro" id="IPR013766">
    <property type="entry name" value="Thioredoxin_domain"/>
</dbReference>